<sequence length="689" mass="76374">MRRRKVRITDGVAKSDALRLPDPFVVLTVDLEQTHTTTAIEQTLNPCWNEHFDVMVKDSSVVAVQVFDQCKFKQRGSLEGLLSTVDIQVAQYLDFEHGGHNTVELDLKTSNDNGDFVQGKLTLELSTDFGAPAPNSRTAGSFTTNLTDDLSPSTNNAFGSEAADTSADLSRITNPHASPSGTSEATPVATIPTPVVPRNQGPEQQQDQRDNATGAISTGVSSAALHSSQSASSSAESAPGIVSLGTTLESNDSAEHSPSVAGNESDSLPAGWERNVDTLGRTYYVDHNTRSTTWNSPSSNVATSGNAESGASRGATTAHSGDLPAGWEERHTAEGRPYYVDHNTRTTTWVNPRQTITVMGPNGQSTSPQPQMMSQLGPLPSGWEMRLTSGNRVYFVDHTTRTTTWDDPRSRPLLDANVPQHKRDFRRKVVYFRSLPAMRMYPGSCRIQVRRDHIFEDSYSEIMRRTPRDLKKRLFITFEGEEAPDFAGPANLKEFLYLLPHEMSKPSNGLFEYSAHDNRSMQINPSSGVNPEHLNYFKFIGRVLGLCTFHRHFVEVPLSVSCYKVILGKNVTIADLEDVDAELHRKLTSILDSEITDGTDESFTTKEERLGEMVTIELKPDGSKIPVTEENKKEYVDLVVDRILRQRVREQFDSLISGFHELIPRTLNELFDERELEWLIGGMPPSRCG</sequence>
<organism evidence="1 2">
    <name type="scientific">Russula earlei</name>
    <dbReference type="NCBI Taxonomy" id="71964"/>
    <lineage>
        <taxon>Eukaryota</taxon>
        <taxon>Fungi</taxon>
        <taxon>Dikarya</taxon>
        <taxon>Basidiomycota</taxon>
        <taxon>Agaricomycotina</taxon>
        <taxon>Agaricomycetes</taxon>
        <taxon>Russulales</taxon>
        <taxon>Russulaceae</taxon>
        <taxon>Russula</taxon>
    </lineage>
</organism>
<protein>
    <submittedName>
        <fullName evidence="1">HECT-domain-containing protein</fullName>
    </submittedName>
</protein>
<reference evidence="1" key="1">
    <citation type="submission" date="2021-03" db="EMBL/GenBank/DDBJ databases">
        <title>Evolutionary priming and transition to the ectomycorrhizal habit in an iconic lineage of mushroom-forming fungi: is preadaptation a requirement?</title>
        <authorList>
            <consortium name="DOE Joint Genome Institute"/>
            <person name="Looney B.P."/>
            <person name="Miyauchi S."/>
            <person name="Morin E."/>
            <person name="Drula E."/>
            <person name="Courty P.E."/>
            <person name="Chicoki N."/>
            <person name="Fauchery L."/>
            <person name="Kohler A."/>
            <person name="Kuo A."/>
            <person name="LaButti K."/>
            <person name="Pangilinan J."/>
            <person name="Lipzen A."/>
            <person name="Riley R."/>
            <person name="Andreopoulos W."/>
            <person name="He G."/>
            <person name="Johnson J."/>
            <person name="Barry K.W."/>
            <person name="Grigoriev I.V."/>
            <person name="Nagy L."/>
            <person name="Hibbett D."/>
            <person name="Henrissat B."/>
            <person name="Matheny P.B."/>
            <person name="Labbe J."/>
            <person name="Martin A.F."/>
        </authorList>
    </citation>
    <scope>NUCLEOTIDE SEQUENCE</scope>
    <source>
        <strain evidence="1">BPL698</strain>
    </source>
</reference>
<keyword evidence="2" id="KW-1185">Reference proteome</keyword>
<name>A0ACC0UKH2_9AGAM</name>
<accession>A0ACC0UKH2</accession>
<gene>
    <name evidence="1" type="ORF">F5148DRAFT_356298</name>
</gene>
<evidence type="ECO:0000313" key="2">
    <source>
        <dbReference type="Proteomes" id="UP001207468"/>
    </source>
</evidence>
<dbReference type="Proteomes" id="UP001207468">
    <property type="component" value="Unassembled WGS sequence"/>
</dbReference>
<evidence type="ECO:0000313" key="1">
    <source>
        <dbReference type="EMBL" id="KAI9511322.1"/>
    </source>
</evidence>
<proteinExistence type="predicted"/>
<comment type="caution">
    <text evidence="1">The sequence shown here is derived from an EMBL/GenBank/DDBJ whole genome shotgun (WGS) entry which is preliminary data.</text>
</comment>
<dbReference type="EMBL" id="JAGFNK010000023">
    <property type="protein sequence ID" value="KAI9511322.1"/>
    <property type="molecule type" value="Genomic_DNA"/>
</dbReference>